<evidence type="ECO:0008006" key="2">
    <source>
        <dbReference type="Google" id="ProtNLM"/>
    </source>
</evidence>
<accession>A0AAU7CB70</accession>
<dbReference type="EMBL" id="CP155447">
    <property type="protein sequence ID" value="XBH02360.1"/>
    <property type="molecule type" value="Genomic_DNA"/>
</dbReference>
<reference evidence="1" key="1">
    <citation type="submission" date="2024-05" db="EMBL/GenBank/DDBJ databases">
        <title>Planctomycetes of the genus Singulisphaera possess chitinolytic capabilities.</title>
        <authorList>
            <person name="Ivanova A."/>
        </authorList>
    </citation>
    <scope>NUCLEOTIDE SEQUENCE</scope>
    <source>
        <strain evidence="1">Ch08T</strain>
    </source>
</reference>
<organism evidence="1">
    <name type="scientific">Singulisphaera sp. Ch08</name>
    <dbReference type="NCBI Taxonomy" id="3120278"/>
    <lineage>
        <taxon>Bacteria</taxon>
        <taxon>Pseudomonadati</taxon>
        <taxon>Planctomycetota</taxon>
        <taxon>Planctomycetia</taxon>
        <taxon>Isosphaerales</taxon>
        <taxon>Isosphaeraceae</taxon>
        <taxon>Singulisphaera</taxon>
    </lineage>
</organism>
<dbReference type="AlphaFoldDB" id="A0AAU7CB70"/>
<evidence type="ECO:0000313" key="1">
    <source>
        <dbReference type="EMBL" id="XBH02360.1"/>
    </source>
</evidence>
<proteinExistence type="predicted"/>
<sequence length="384" mass="42173">MSGQLAGNPPARARVSTSIPWGLLGMLGLLALIECGVVARHPLDFSDPVSLSWQLSAQATHRDAPGCTILGVGDSLVKHGVIPSVLEAETGERVCNLAVARGPAPATYFLLRRALDAGARPKAIVVDFKPGVLVGSPRYNLRYWQEILTVREGLDLARHDHGGSLLVNLALGRLLPTFRGRLEVRGAILAALRGEDSPMRLINRVCQRNWGVNDGANVAARNPAFNGEVSAEQHKTLLSHLWYCHRVNKTYVRRILDLTAERGIRVYWLLPPVSPALQTKREETGAESGYLKFVRSFQHPYPHLTIVDGRHAGYDHTAFVDATHLDGRGAFTLTTELGRMLRRDLAGDSATTSRWVNLPPYRPDPSPVPLEDVEESRIIVKSGR</sequence>
<name>A0AAU7CB70_9BACT</name>
<gene>
    <name evidence="1" type="ORF">V5E97_29100</name>
</gene>
<dbReference type="RefSeq" id="WP_406695103.1">
    <property type="nucleotide sequence ID" value="NZ_CP155447.1"/>
</dbReference>
<protein>
    <recommendedName>
        <fullName evidence="2">DUF1574 domain-containing protein</fullName>
    </recommendedName>
</protein>